<evidence type="ECO:0000259" key="4">
    <source>
        <dbReference type="PROSITE" id="PS50158"/>
    </source>
</evidence>
<dbReference type="InterPro" id="IPR001878">
    <property type="entry name" value="Znf_CCHC"/>
</dbReference>
<evidence type="ECO:0000313" key="5">
    <source>
        <dbReference type="EMBL" id="MBW0521895.1"/>
    </source>
</evidence>
<dbReference type="GO" id="GO:0003676">
    <property type="term" value="F:nucleic acid binding"/>
    <property type="evidence" value="ECO:0007669"/>
    <property type="project" value="InterPro"/>
</dbReference>
<gene>
    <name evidence="5" type="ORF">O181_061610</name>
</gene>
<keyword evidence="2" id="KW-0479">Metal-binding</keyword>
<comment type="caution">
    <text evidence="5">The sequence shown here is derived from an EMBL/GenBank/DDBJ whole genome shotgun (WGS) entry which is preliminary data.</text>
</comment>
<keyword evidence="2" id="KW-0862">Zinc</keyword>
<reference evidence="5" key="1">
    <citation type="submission" date="2021-03" db="EMBL/GenBank/DDBJ databases">
        <title>Draft genome sequence of rust myrtle Austropuccinia psidii MF-1, a brazilian biotype.</title>
        <authorList>
            <person name="Quecine M.C."/>
            <person name="Pachon D.M.R."/>
            <person name="Bonatelli M.L."/>
            <person name="Correr F.H."/>
            <person name="Franceschini L.M."/>
            <person name="Leite T.F."/>
            <person name="Margarido G.R.A."/>
            <person name="Almeida C.A."/>
            <person name="Ferrarezi J.A."/>
            <person name="Labate C.A."/>
        </authorList>
    </citation>
    <scope>NUCLEOTIDE SEQUENCE</scope>
    <source>
        <strain evidence="5">MF-1</strain>
    </source>
</reference>
<dbReference type="InterPro" id="IPR036875">
    <property type="entry name" value="Znf_CCHC_sf"/>
</dbReference>
<dbReference type="SUPFAM" id="SSF57756">
    <property type="entry name" value="Retrovirus zinc finger-like domains"/>
    <property type="match status" value="1"/>
</dbReference>
<dbReference type="AlphaFoldDB" id="A0A9Q3EFI1"/>
<dbReference type="GO" id="GO:0006397">
    <property type="term" value="P:mRNA processing"/>
    <property type="evidence" value="ECO:0007669"/>
    <property type="project" value="UniProtKB-KW"/>
</dbReference>
<protein>
    <recommendedName>
        <fullName evidence="4">CCHC-type domain-containing protein</fullName>
    </recommendedName>
</protein>
<feature type="region of interest" description="Disordered" evidence="3">
    <location>
        <begin position="39"/>
        <end position="67"/>
    </location>
</feature>
<sequence length="138" mass="15449">MKDQIFAGTLRMRLENEIRNKGMNLNLATCQQLLESSIQKNQNQANSPKQHGNLTYQQVPVKSDTPSSLDVYNDNAIDPAALKTVIRGICHNCKKPGHFACKCWAKKDTTQQAPLNANVPQFQAYYPIITPWTYPSAG</sequence>
<dbReference type="PROSITE" id="PS50158">
    <property type="entry name" value="ZF_CCHC"/>
    <property type="match status" value="1"/>
</dbReference>
<evidence type="ECO:0000313" key="6">
    <source>
        <dbReference type="Proteomes" id="UP000765509"/>
    </source>
</evidence>
<proteinExistence type="predicted"/>
<accession>A0A9Q3EFI1</accession>
<feature type="domain" description="CCHC-type" evidence="4">
    <location>
        <begin position="90"/>
        <end position="103"/>
    </location>
</feature>
<organism evidence="5 6">
    <name type="scientific">Austropuccinia psidii MF-1</name>
    <dbReference type="NCBI Taxonomy" id="1389203"/>
    <lineage>
        <taxon>Eukaryota</taxon>
        <taxon>Fungi</taxon>
        <taxon>Dikarya</taxon>
        <taxon>Basidiomycota</taxon>
        <taxon>Pucciniomycotina</taxon>
        <taxon>Pucciniomycetes</taxon>
        <taxon>Pucciniales</taxon>
        <taxon>Sphaerophragmiaceae</taxon>
        <taxon>Austropuccinia</taxon>
    </lineage>
</organism>
<evidence type="ECO:0000256" key="1">
    <source>
        <dbReference type="ARBA" id="ARBA00022664"/>
    </source>
</evidence>
<dbReference type="OrthoDB" id="2519157at2759"/>
<keyword evidence="6" id="KW-1185">Reference proteome</keyword>
<dbReference type="Proteomes" id="UP000765509">
    <property type="component" value="Unassembled WGS sequence"/>
</dbReference>
<dbReference type="GO" id="GO:0008270">
    <property type="term" value="F:zinc ion binding"/>
    <property type="evidence" value="ECO:0007669"/>
    <property type="project" value="UniProtKB-KW"/>
</dbReference>
<keyword evidence="2" id="KW-0863">Zinc-finger</keyword>
<name>A0A9Q3EFI1_9BASI</name>
<dbReference type="EMBL" id="AVOT02029155">
    <property type="protein sequence ID" value="MBW0521895.1"/>
    <property type="molecule type" value="Genomic_DNA"/>
</dbReference>
<evidence type="ECO:0000256" key="3">
    <source>
        <dbReference type="SAM" id="MobiDB-lite"/>
    </source>
</evidence>
<evidence type="ECO:0000256" key="2">
    <source>
        <dbReference type="PROSITE-ProRule" id="PRU00047"/>
    </source>
</evidence>
<keyword evidence="1" id="KW-0507">mRNA processing</keyword>